<reference evidence="2 3" key="1">
    <citation type="submission" date="2020-03" db="EMBL/GenBank/DDBJ databases">
        <title>WGS of the type strain of Planosporangium spp.</title>
        <authorList>
            <person name="Thawai C."/>
        </authorList>
    </citation>
    <scope>NUCLEOTIDE SEQUENCE [LARGE SCALE GENOMIC DNA]</scope>
    <source>
        <strain evidence="2 3">TBRC 5610</strain>
    </source>
</reference>
<dbReference type="InterPro" id="IPR019278">
    <property type="entry name" value="DICT_dom"/>
</dbReference>
<dbReference type="InterPro" id="IPR035919">
    <property type="entry name" value="EAL_sf"/>
</dbReference>
<dbReference type="SUPFAM" id="SSF141868">
    <property type="entry name" value="EAL domain-like"/>
    <property type="match status" value="1"/>
</dbReference>
<dbReference type="CDD" id="cd01948">
    <property type="entry name" value="EAL"/>
    <property type="match status" value="1"/>
</dbReference>
<dbReference type="EMBL" id="JAATVY010000008">
    <property type="protein sequence ID" value="NJC70886.1"/>
    <property type="molecule type" value="Genomic_DNA"/>
</dbReference>
<organism evidence="2 3">
    <name type="scientific">Planosporangium thailandense</name>
    <dbReference type="NCBI Taxonomy" id="765197"/>
    <lineage>
        <taxon>Bacteria</taxon>
        <taxon>Bacillati</taxon>
        <taxon>Actinomycetota</taxon>
        <taxon>Actinomycetes</taxon>
        <taxon>Micromonosporales</taxon>
        <taxon>Micromonosporaceae</taxon>
        <taxon>Planosporangium</taxon>
    </lineage>
</organism>
<evidence type="ECO:0000259" key="1">
    <source>
        <dbReference type="PROSITE" id="PS50883"/>
    </source>
</evidence>
<gene>
    <name evidence="2" type="ORF">HC031_14345</name>
</gene>
<evidence type="ECO:0000313" key="3">
    <source>
        <dbReference type="Proteomes" id="UP000722989"/>
    </source>
</evidence>
<proteinExistence type="predicted"/>
<sequence>MRFRDIGQVLDERAVTTVFQPLVRLDSYEVVGYEALSRGPVGSPWYAPSALFPAAQAAGRLAELDWMCRVLAYQQALRGGLDQSVALFVNTEPLALRTECPPDLARWLEPARRHLRVVTEMTERAVAADPSALLTAAATARSSGWGVAFDDVGANPSSLALMPFVHPDVVKLDMHLVHHPHRPEVARVINAIVAYAERSGATILAEGIETSAHLDTARSMGAQLGQGWFFGRAQRLRQPPQAPGEPLAFVPAPETAPPAVRAEAPTPFDIVSAQRPTSLSTKRMLLPLSQYLEAKATDRTEPPVLLTCCQQPRHLTPATVRRYADIADTAALVAVLAAGLGEEPIPGVRGAALRADDPLCGEWNVIVVGPHFAGALVARDLGDAGPEMDRRFAYALTYDRGLVLAAARSLLHRVVRVG</sequence>
<dbReference type="Pfam" id="PF00563">
    <property type="entry name" value="EAL"/>
    <property type="match status" value="1"/>
</dbReference>
<protein>
    <submittedName>
        <fullName evidence="2">EAL domain-containing protein</fullName>
    </submittedName>
</protein>
<dbReference type="Proteomes" id="UP000722989">
    <property type="component" value="Unassembled WGS sequence"/>
</dbReference>
<dbReference type="SMART" id="SM00052">
    <property type="entry name" value="EAL"/>
    <property type="match status" value="1"/>
</dbReference>
<dbReference type="Pfam" id="PF10069">
    <property type="entry name" value="DICT"/>
    <property type="match status" value="1"/>
</dbReference>
<feature type="domain" description="EAL" evidence="1">
    <location>
        <begin position="1"/>
        <end position="247"/>
    </location>
</feature>
<accession>A0ABX0XYI0</accession>
<keyword evidence="3" id="KW-1185">Reference proteome</keyword>
<evidence type="ECO:0000313" key="2">
    <source>
        <dbReference type="EMBL" id="NJC70886.1"/>
    </source>
</evidence>
<dbReference type="InterPro" id="IPR001633">
    <property type="entry name" value="EAL_dom"/>
</dbReference>
<dbReference type="Gene3D" id="3.20.20.450">
    <property type="entry name" value="EAL domain"/>
    <property type="match status" value="1"/>
</dbReference>
<dbReference type="PANTHER" id="PTHR33121">
    <property type="entry name" value="CYCLIC DI-GMP PHOSPHODIESTERASE PDEF"/>
    <property type="match status" value="1"/>
</dbReference>
<name>A0ABX0XYI0_9ACTN</name>
<dbReference type="PANTHER" id="PTHR33121:SF76">
    <property type="entry name" value="SIGNALING PROTEIN"/>
    <property type="match status" value="1"/>
</dbReference>
<dbReference type="InterPro" id="IPR050706">
    <property type="entry name" value="Cyclic-di-GMP_PDE-like"/>
</dbReference>
<comment type="caution">
    <text evidence="2">The sequence shown here is derived from an EMBL/GenBank/DDBJ whole genome shotgun (WGS) entry which is preliminary data.</text>
</comment>
<dbReference type="PROSITE" id="PS50883">
    <property type="entry name" value="EAL"/>
    <property type="match status" value="1"/>
</dbReference>